<feature type="domain" description="WW" evidence="2">
    <location>
        <begin position="218"/>
        <end position="251"/>
    </location>
</feature>
<proteinExistence type="predicted"/>
<evidence type="ECO:0000313" key="4">
    <source>
        <dbReference type="Proteomes" id="UP001472866"/>
    </source>
</evidence>
<feature type="region of interest" description="Disordered" evidence="1">
    <location>
        <begin position="1"/>
        <end position="24"/>
    </location>
</feature>
<feature type="region of interest" description="Disordered" evidence="1">
    <location>
        <begin position="904"/>
        <end position="975"/>
    </location>
</feature>
<feature type="region of interest" description="Disordered" evidence="1">
    <location>
        <begin position="132"/>
        <end position="158"/>
    </location>
</feature>
<dbReference type="SMART" id="SM00456">
    <property type="entry name" value="WW"/>
    <property type="match status" value="2"/>
</dbReference>
<dbReference type="Gene3D" id="3.30.1470.10">
    <property type="entry name" value="Photosystem I PsaD, reaction center subunit II"/>
    <property type="match status" value="1"/>
</dbReference>
<dbReference type="InterPro" id="IPR036020">
    <property type="entry name" value="WW_dom_sf"/>
</dbReference>
<dbReference type="Gene3D" id="2.20.70.10">
    <property type="match status" value="1"/>
</dbReference>
<reference evidence="3 4" key="1">
    <citation type="submission" date="2024-03" db="EMBL/GenBank/DDBJ databases">
        <title>Complete genome sequence of the green alga Chloropicon roscoffensis RCC1871.</title>
        <authorList>
            <person name="Lemieux C."/>
            <person name="Pombert J.-F."/>
            <person name="Otis C."/>
            <person name="Turmel M."/>
        </authorList>
    </citation>
    <scope>NUCLEOTIDE SEQUENCE [LARGE SCALE GENOMIC DNA]</scope>
    <source>
        <strain evidence="3 4">RCC1871</strain>
    </source>
</reference>
<dbReference type="InterPro" id="IPR053233">
    <property type="entry name" value="ABRA-related"/>
</dbReference>
<evidence type="ECO:0000313" key="3">
    <source>
        <dbReference type="EMBL" id="WZN60226.1"/>
    </source>
</evidence>
<evidence type="ECO:0000256" key="1">
    <source>
        <dbReference type="SAM" id="MobiDB-lite"/>
    </source>
</evidence>
<dbReference type="PANTHER" id="PTHR21715">
    <property type="entry name" value="RH04127P"/>
    <property type="match status" value="1"/>
</dbReference>
<name>A0AAX4P353_9CHLO</name>
<accession>A0AAX4P353</accession>
<dbReference type="InterPro" id="IPR001202">
    <property type="entry name" value="WW_dom"/>
</dbReference>
<gene>
    <name evidence="3" type="ORF">HKI87_02g17550</name>
</gene>
<protein>
    <submittedName>
        <fullName evidence="3">WW domain-containing protein</fullName>
    </submittedName>
</protein>
<dbReference type="AlphaFoldDB" id="A0AAX4P353"/>
<dbReference type="Proteomes" id="UP001472866">
    <property type="component" value="Chromosome 02"/>
</dbReference>
<feature type="compositionally biased region" description="Basic and acidic residues" evidence="1">
    <location>
        <begin position="136"/>
        <end position="148"/>
    </location>
</feature>
<dbReference type="CDD" id="cd00201">
    <property type="entry name" value="WW"/>
    <property type="match status" value="1"/>
</dbReference>
<dbReference type="PANTHER" id="PTHR21715:SF0">
    <property type="entry name" value="RH04127P"/>
    <property type="match status" value="1"/>
</dbReference>
<evidence type="ECO:0000259" key="2">
    <source>
        <dbReference type="PROSITE" id="PS50020"/>
    </source>
</evidence>
<dbReference type="SMART" id="SM00015">
    <property type="entry name" value="IQ"/>
    <property type="match status" value="6"/>
</dbReference>
<dbReference type="EMBL" id="CP151502">
    <property type="protein sequence ID" value="WZN60226.1"/>
    <property type="molecule type" value="Genomic_DNA"/>
</dbReference>
<organism evidence="3 4">
    <name type="scientific">Chloropicon roscoffensis</name>
    <dbReference type="NCBI Taxonomy" id="1461544"/>
    <lineage>
        <taxon>Eukaryota</taxon>
        <taxon>Viridiplantae</taxon>
        <taxon>Chlorophyta</taxon>
        <taxon>Chloropicophyceae</taxon>
        <taxon>Chloropicales</taxon>
        <taxon>Chloropicaceae</taxon>
        <taxon>Chloropicon</taxon>
    </lineage>
</organism>
<feature type="domain" description="WW" evidence="2">
    <location>
        <begin position="61"/>
        <end position="94"/>
    </location>
</feature>
<dbReference type="InterPro" id="IPR000048">
    <property type="entry name" value="IQ_motif_EF-hand-BS"/>
</dbReference>
<sequence>MRASGGRSRPASSRGHRSSKRAARAKLVRRRLKELGIVLSGSSGRTSDLYNAWIAKAYADVDLPKPWSEYSDDKGRVFYYNHNSGVSKWEHPLSNTFKGLLERSRLEPDLARTGYFRDLYYKLRKYCVQPTSASKGKADGDQGGKEKEGEGEDAPQTDESYKGWWALNLLAATSSKRETGPPPSPEEVKEMCVYLGIDISLESGESGLAWIAKQAVQASLPPDWYEAEDEEGNNFYFNAKSGGSSSSHPLDEYFLALVKSERRTKQKLEHRRQTILEYTSASNAGQDDRYAGRLSIALFESHWESIRADWVPFIARRQDTFWYNFRTDERIHLPFWEPRYRIAGRKIAEGWRRYQRRREEMERAAVVIQSNFRRFAVQSAILLWQESCAAVCIQCHVRMHLARAECNRIRAAVRIQRAVREYLFSILQSKHVAATVIQSHVRRALAGQRRAELLRLKKKKEARLRIQANMRRIAEQRVREERAKQEAGRAIWSAYQSHRLRKEMKRRVARRALLRQKQEEYLRKYRSQVMHKKATRIQSAARAFLARRLVGSWNEAAAVIQGAFRRHLAERRERVRALIHLYYDAHATRIQQRWRLFSRRRAAAEERVAAVAIQRAFRQFVESRRRRRRVLAAVRIQANFRRWSRRRAYKEAKAKAERRAYVLRRMQPHCVALGVTVDSVLGGSEDKGSVDEKARALSKLVEKRKNLHARAVGEIARICSSIDAEDLAGSELSIAEKGSPGWLSDGAMAVLKSSLRSLTSLRDRNLDKILVKSESKVVSLCQDLGISERWREKHLRVDRGLGVSTLNYLEILYNRLRSASELAKSLGPLVRQTRLFRQSVDDPSKPVEGFKKKEFPLVLRTMAYLMREIQKHRAKDYEDIALMLDLPKFKEIERMEMLANFHKGARPQASGGEAAHPRRPSAGRRRPTLGGRSTLFAAAAGEEREGRPVAPAPPQAIPGGLKKRPKRKKRASVVR</sequence>
<dbReference type="Gene3D" id="1.20.5.190">
    <property type="match status" value="2"/>
</dbReference>
<dbReference type="Pfam" id="PF00612">
    <property type="entry name" value="IQ"/>
    <property type="match status" value="3"/>
</dbReference>
<feature type="compositionally biased region" description="Basic residues" evidence="1">
    <location>
        <begin position="14"/>
        <end position="24"/>
    </location>
</feature>
<keyword evidence="4" id="KW-1185">Reference proteome</keyword>
<dbReference type="SUPFAM" id="SSF51045">
    <property type="entry name" value="WW domain"/>
    <property type="match status" value="1"/>
</dbReference>
<feature type="compositionally biased region" description="Basic residues" evidence="1">
    <location>
        <begin position="917"/>
        <end position="927"/>
    </location>
</feature>
<dbReference type="PROSITE" id="PS50096">
    <property type="entry name" value="IQ"/>
    <property type="match status" value="3"/>
</dbReference>
<dbReference type="PROSITE" id="PS50020">
    <property type="entry name" value="WW_DOMAIN_2"/>
    <property type="match status" value="2"/>
</dbReference>
<feature type="compositionally biased region" description="Basic residues" evidence="1">
    <location>
        <begin position="961"/>
        <end position="975"/>
    </location>
</feature>
<dbReference type="Pfam" id="PF00397">
    <property type="entry name" value="WW"/>
    <property type="match status" value="1"/>
</dbReference>
<feature type="compositionally biased region" description="Low complexity" evidence="1">
    <location>
        <begin position="1"/>
        <end position="13"/>
    </location>
</feature>